<dbReference type="InterPro" id="IPR006186">
    <property type="entry name" value="Ser/Thr-sp_prot-phosphatase"/>
</dbReference>
<reference evidence="4 5" key="1">
    <citation type="submission" date="2014-11" db="EMBL/GenBank/DDBJ databases">
        <title>Genetic blueprint of the zoonotic pathogen Toxocara canis.</title>
        <authorList>
            <person name="Zhu X.-Q."/>
            <person name="Korhonen P.K."/>
            <person name="Cai H."/>
            <person name="Young N.D."/>
            <person name="Nejsum P."/>
            <person name="von Samson-Himmelstjerna G."/>
            <person name="Boag P.R."/>
            <person name="Tan P."/>
            <person name="Li Q."/>
            <person name="Min J."/>
            <person name="Yang Y."/>
            <person name="Wang X."/>
            <person name="Fang X."/>
            <person name="Hall R.S."/>
            <person name="Hofmann A."/>
            <person name="Sternberg P.W."/>
            <person name="Jex A.R."/>
            <person name="Gasser R.B."/>
        </authorList>
    </citation>
    <scope>NUCLEOTIDE SEQUENCE [LARGE SCALE GENOMIC DNA]</scope>
    <source>
        <strain evidence="4">PN_DK_2014</strain>
    </source>
</reference>
<dbReference type="InterPro" id="IPR050341">
    <property type="entry name" value="PP1_catalytic_subunit"/>
</dbReference>
<feature type="domain" description="Serine/threonine specific protein phosphatases" evidence="3">
    <location>
        <begin position="153"/>
        <end position="158"/>
    </location>
</feature>
<comment type="catalytic activity">
    <reaction evidence="1">
        <text>O-phospho-L-threonyl-[protein] + H2O = L-threonyl-[protein] + phosphate</text>
        <dbReference type="Rhea" id="RHEA:47004"/>
        <dbReference type="Rhea" id="RHEA-COMP:11060"/>
        <dbReference type="Rhea" id="RHEA-COMP:11605"/>
        <dbReference type="ChEBI" id="CHEBI:15377"/>
        <dbReference type="ChEBI" id="CHEBI:30013"/>
        <dbReference type="ChEBI" id="CHEBI:43474"/>
        <dbReference type="ChEBI" id="CHEBI:61977"/>
        <dbReference type="EC" id="3.1.3.16"/>
    </reaction>
</comment>
<evidence type="ECO:0000256" key="2">
    <source>
        <dbReference type="SAM" id="Coils"/>
    </source>
</evidence>
<dbReference type="EMBL" id="JPKZ01001481">
    <property type="protein sequence ID" value="KHN81594.1"/>
    <property type="molecule type" value="Genomic_DNA"/>
</dbReference>
<evidence type="ECO:0000256" key="1">
    <source>
        <dbReference type="RuleBase" id="RU004273"/>
    </source>
</evidence>
<dbReference type="Proteomes" id="UP000031036">
    <property type="component" value="Unassembled WGS sequence"/>
</dbReference>
<gene>
    <name evidence="4" type="primary">PPZ2</name>
    <name evidence="4" type="ORF">Tcan_15438</name>
</gene>
<dbReference type="Gene3D" id="3.60.21.10">
    <property type="match status" value="1"/>
</dbReference>
<dbReference type="GO" id="GO:0004722">
    <property type="term" value="F:protein serine/threonine phosphatase activity"/>
    <property type="evidence" value="ECO:0007669"/>
    <property type="project" value="UniProtKB-EC"/>
</dbReference>
<dbReference type="EC" id="3.1.3.16" evidence="1"/>
<dbReference type="PANTHER" id="PTHR11668:SF491">
    <property type="entry name" value="SERINE_THREONINE-PROTEIN PHOSPHATASE"/>
    <property type="match status" value="1"/>
</dbReference>
<dbReference type="PROSITE" id="PS00125">
    <property type="entry name" value="SER_THR_PHOSPHATASE"/>
    <property type="match status" value="1"/>
</dbReference>
<keyword evidence="5" id="KW-1185">Reference proteome</keyword>
<dbReference type="GO" id="GO:0005737">
    <property type="term" value="C:cytoplasm"/>
    <property type="evidence" value="ECO:0007669"/>
    <property type="project" value="TreeGrafter"/>
</dbReference>
<comment type="caution">
    <text evidence="4">The sequence shown here is derived from an EMBL/GenBank/DDBJ whole genome shotgun (WGS) entry which is preliminary data.</text>
</comment>
<evidence type="ECO:0000313" key="5">
    <source>
        <dbReference type="Proteomes" id="UP000031036"/>
    </source>
</evidence>
<dbReference type="PANTHER" id="PTHR11668">
    <property type="entry name" value="SERINE/THREONINE PROTEIN PHOSPHATASE"/>
    <property type="match status" value="1"/>
</dbReference>
<organism evidence="4 5">
    <name type="scientific">Toxocara canis</name>
    <name type="common">Canine roundworm</name>
    <dbReference type="NCBI Taxonomy" id="6265"/>
    <lineage>
        <taxon>Eukaryota</taxon>
        <taxon>Metazoa</taxon>
        <taxon>Ecdysozoa</taxon>
        <taxon>Nematoda</taxon>
        <taxon>Chromadorea</taxon>
        <taxon>Rhabditida</taxon>
        <taxon>Spirurina</taxon>
        <taxon>Ascaridomorpha</taxon>
        <taxon>Ascaridoidea</taxon>
        <taxon>Toxocaridae</taxon>
        <taxon>Toxocara</taxon>
    </lineage>
</organism>
<dbReference type="SMART" id="SM00156">
    <property type="entry name" value="PP2Ac"/>
    <property type="match status" value="1"/>
</dbReference>
<evidence type="ECO:0000259" key="3">
    <source>
        <dbReference type="PROSITE" id="PS00125"/>
    </source>
</evidence>
<dbReference type="STRING" id="6265.A0A0B2VJL4"/>
<proteinExistence type="inferred from homology"/>
<dbReference type="Pfam" id="PF00149">
    <property type="entry name" value="Metallophos"/>
    <property type="match status" value="1"/>
</dbReference>
<keyword evidence="1" id="KW-0378">Hydrolase</keyword>
<dbReference type="GO" id="GO:0005634">
    <property type="term" value="C:nucleus"/>
    <property type="evidence" value="ECO:0007669"/>
    <property type="project" value="TreeGrafter"/>
</dbReference>
<comment type="similarity">
    <text evidence="1">Belongs to the PPP phosphatase family.</text>
</comment>
<dbReference type="InterPro" id="IPR029052">
    <property type="entry name" value="Metallo-depent_PP-like"/>
</dbReference>
<sequence>MVGRCRRGARAASSKGCCRGLKDDSRRTINVCEPITQTAVDELIADILQLYKQINVENFIPAEKFVFICHKAIDALVDGEALEFVHDPNGVAIVGDIHGSFPDLIEALATAGWPTDRTLVFLGDYVDRGRDSVAVVLLLLLLKIRYPKRVYLLRGNHETIEVNLEYGLPAMLDEMYGDLGPFMFYTLNSVFDWLPVAAILSDQLYCCHGGISQCVYNRSNLRRLPRPTSWLHQKTDLSDVLLFTDTLWADPAEAEQREPFVPSDRGISYFFNREALVDQLRKLGCRALIRAHCPYDKGLTQSLDGFCYTVHSSKDHSRESYEAAILLLDFDPQTNLLGAQAVYHRAGECDVQLLVEKMLKRFEISRDDEFMSKPLEGGCKQCELWHHGMSKRKILWDRCLSHEHLYEIIREFGEANDVARYYIERVKRSTDISTAAAREFPYFIREMNEEIMTIKNKENELRRLEAESRQIAKYDFEVHLPEDEEDWPKLVVRDYEIT</sequence>
<dbReference type="CDD" id="cd00144">
    <property type="entry name" value="MPP_PPP_family"/>
    <property type="match status" value="1"/>
</dbReference>
<keyword evidence="2" id="KW-0175">Coiled coil</keyword>
<accession>A0A0B2VJL4</accession>
<dbReference type="OrthoDB" id="5791836at2759"/>
<protein>
    <recommendedName>
        <fullName evidence="1">Serine/threonine-protein phosphatase</fullName>
        <ecNumber evidence="1">3.1.3.16</ecNumber>
    </recommendedName>
</protein>
<dbReference type="AlphaFoldDB" id="A0A0B2VJL4"/>
<evidence type="ECO:0000313" key="4">
    <source>
        <dbReference type="EMBL" id="KHN81594.1"/>
    </source>
</evidence>
<dbReference type="SUPFAM" id="SSF56300">
    <property type="entry name" value="Metallo-dependent phosphatases"/>
    <property type="match status" value="1"/>
</dbReference>
<dbReference type="PRINTS" id="PR00114">
    <property type="entry name" value="STPHPHTASE"/>
</dbReference>
<name>A0A0B2VJL4_TOXCA</name>
<feature type="coiled-coil region" evidence="2">
    <location>
        <begin position="444"/>
        <end position="474"/>
    </location>
</feature>
<dbReference type="InterPro" id="IPR004843">
    <property type="entry name" value="Calcineurin-like_PHP"/>
</dbReference>